<dbReference type="EMBL" id="FUYC01000018">
    <property type="protein sequence ID" value="SKA93842.1"/>
    <property type="molecule type" value="Genomic_DNA"/>
</dbReference>
<keyword evidence="4" id="KW-1015">Disulfide bond</keyword>
<dbReference type="PANTHER" id="PTHR13887">
    <property type="entry name" value="GLUTATHIONE S-TRANSFERASE KAPPA"/>
    <property type="match status" value="1"/>
</dbReference>
<dbReference type="Gene3D" id="3.40.30.10">
    <property type="entry name" value="Glutaredoxin"/>
    <property type="match status" value="1"/>
</dbReference>
<protein>
    <submittedName>
        <fullName evidence="7">Protein-disulfide isomerase</fullName>
    </submittedName>
</protein>
<organism evidence="7 8">
    <name type="scientific">Paucidesulfovibrio gracilis DSM 16080</name>
    <dbReference type="NCBI Taxonomy" id="1121449"/>
    <lineage>
        <taxon>Bacteria</taxon>
        <taxon>Pseudomonadati</taxon>
        <taxon>Thermodesulfobacteriota</taxon>
        <taxon>Desulfovibrionia</taxon>
        <taxon>Desulfovibrionales</taxon>
        <taxon>Desulfovibrionaceae</taxon>
        <taxon>Paucidesulfovibrio</taxon>
    </lineage>
</organism>
<evidence type="ECO:0000313" key="8">
    <source>
        <dbReference type="Proteomes" id="UP000190027"/>
    </source>
</evidence>
<dbReference type="InterPro" id="IPR013766">
    <property type="entry name" value="Thioredoxin_domain"/>
</dbReference>
<dbReference type="OrthoDB" id="9784686at2"/>
<keyword evidence="7" id="KW-0413">Isomerase</keyword>
<dbReference type="STRING" id="1121449.SAMN02745704_02518"/>
<proteinExistence type="inferred from homology"/>
<comment type="similarity">
    <text evidence="1">Belongs to the thioredoxin family. DsbA subfamily.</text>
</comment>
<evidence type="ECO:0000256" key="3">
    <source>
        <dbReference type="ARBA" id="ARBA00023002"/>
    </source>
</evidence>
<evidence type="ECO:0000256" key="4">
    <source>
        <dbReference type="ARBA" id="ARBA00023157"/>
    </source>
</evidence>
<keyword evidence="3" id="KW-0560">Oxidoreductase</keyword>
<dbReference type="PANTHER" id="PTHR13887:SF14">
    <property type="entry name" value="DISULFIDE BOND FORMATION PROTEIN D"/>
    <property type="match status" value="1"/>
</dbReference>
<dbReference type="PROSITE" id="PS51352">
    <property type="entry name" value="THIOREDOXIN_2"/>
    <property type="match status" value="1"/>
</dbReference>
<reference evidence="7 8" key="1">
    <citation type="submission" date="2017-02" db="EMBL/GenBank/DDBJ databases">
        <authorList>
            <person name="Peterson S.W."/>
        </authorList>
    </citation>
    <scope>NUCLEOTIDE SEQUENCE [LARGE SCALE GENOMIC DNA]</scope>
    <source>
        <strain evidence="7 8">DSM 16080</strain>
    </source>
</reference>
<dbReference type="RefSeq" id="WP_078718055.1">
    <property type="nucleotide sequence ID" value="NZ_FUYC01000018.1"/>
</dbReference>
<keyword evidence="5" id="KW-0676">Redox-active center</keyword>
<name>A0A1T4XWB2_9BACT</name>
<sequence>MRRVVVFILLLSTILAGCAGKEAVRRAVRENPEIVMDVLREHRLELLQIMQEAVTDKEAMARRQQWLLELAEPFKPVIEGDRPIRGSVIAPVTVVEYSDFFCPYCDRGSRTLHELQELHPEVIKVVFKHFPLHEGSQLLAGLFEGVALQNEDAAWEFKRRVFAARATIQEEGPSGPTLRDILEDLGVDIKQAYVAARSASVQERIAADVQEARTFGFRGTPTYLIGGVAIRGAAPLQEFEEVLDLVLKDRDGAATCIECGSE</sequence>
<feature type="domain" description="Thioredoxin" evidence="6">
    <location>
        <begin position="68"/>
        <end position="248"/>
    </location>
</feature>
<dbReference type="InterPro" id="IPR036249">
    <property type="entry name" value="Thioredoxin-like_sf"/>
</dbReference>
<dbReference type="Proteomes" id="UP000190027">
    <property type="component" value="Unassembled WGS sequence"/>
</dbReference>
<dbReference type="Pfam" id="PF13462">
    <property type="entry name" value="Thioredoxin_4"/>
    <property type="match status" value="1"/>
</dbReference>
<evidence type="ECO:0000256" key="1">
    <source>
        <dbReference type="ARBA" id="ARBA00005791"/>
    </source>
</evidence>
<keyword evidence="2" id="KW-0732">Signal</keyword>
<dbReference type="PROSITE" id="PS51257">
    <property type="entry name" value="PROKAR_LIPOPROTEIN"/>
    <property type="match status" value="1"/>
</dbReference>
<evidence type="ECO:0000313" key="7">
    <source>
        <dbReference type="EMBL" id="SKA93842.1"/>
    </source>
</evidence>
<dbReference type="InterPro" id="IPR012336">
    <property type="entry name" value="Thioredoxin-like_fold"/>
</dbReference>
<dbReference type="GO" id="GO:0016491">
    <property type="term" value="F:oxidoreductase activity"/>
    <property type="evidence" value="ECO:0007669"/>
    <property type="project" value="UniProtKB-KW"/>
</dbReference>
<dbReference type="InterPro" id="IPR017937">
    <property type="entry name" value="Thioredoxin_CS"/>
</dbReference>
<dbReference type="AlphaFoldDB" id="A0A1T4XWB2"/>
<gene>
    <name evidence="7" type="ORF">SAMN02745704_02518</name>
</gene>
<evidence type="ECO:0000256" key="5">
    <source>
        <dbReference type="ARBA" id="ARBA00023284"/>
    </source>
</evidence>
<evidence type="ECO:0000256" key="2">
    <source>
        <dbReference type="ARBA" id="ARBA00022729"/>
    </source>
</evidence>
<keyword evidence="8" id="KW-1185">Reference proteome</keyword>
<evidence type="ECO:0000259" key="6">
    <source>
        <dbReference type="PROSITE" id="PS51352"/>
    </source>
</evidence>
<dbReference type="SUPFAM" id="SSF52833">
    <property type="entry name" value="Thioredoxin-like"/>
    <property type="match status" value="1"/>
</dbReference>
<accession>A0A1T4XWB2</accession>
<dbReference type="GO" id="GO:0016853">
    <property type="term" value="F:isomerase activity"/>
    <property type="evidence" value="ECO:0007669"/>
    <property type="project" value="UniProtKB-KW"/>
</dbReference>
<dbReference type="PROSITE" id="PS00194">
    <property type="entry name" value="THIOREDOXIN_1"/>
    <property type="match status" value="1"/>
</dbReference>